<dbReference type="SUPFAM" id="SSF103473">
    <property type="entry name" value="MFS general substrate transporter"/>
    <property type="match status" value="1"/>
</dbReference>
<dbReference type="InterPro" id="IPR005829">
    <property type="entry name" value="Sugar_transporter_CS"/>
</dbReference>
<dbReference type="PROSITE" id="PS00216">
    <property type="entry name" value="SUGAR_TRANSPORT_1"/>
    <property type="match status" value="1"/>
</dbReference>
<organism evidence="7 8">
    <name type="scientific">Daphnia galeata</name>
    <dbReference type="NCBI Taxonomy" id="27404"/>
    <lineage>
        <taxon>Eukaryota</taxon>
        <taxon>Metazoa</taxon>
        <taxon>Ecdysozoa</taxon>
        <taxon>Arthropoda</taxon>
        <taxon>Crustacea</taxon>
        <taxon>Branchiopoda</taxon>
        <taxon>Diplostraca</taxon>
        <taxon>Cladocera</taxon>
        <taxon>Anomopoda</taxon>
        <taxon>Daphniidae</taxon>
        <taxon>Daphnia</taxon>
    </lineage>
</organism>
<dbReference type="PROSITE" id="PS50850">
    <property type="entry name" value="MFS"/>
    <property type="match status" value="1"/>
</dbReference>
<proteinExistence type="predicted"/>
<comment type="caution">
    <text evidence="7">The sequence shown here is derived from an EMBL/GenBank/DDBJ whole genome shotgun (WGS) entry which is preliminary data.</text>
</comment>
<feature type="transmembrane region" description="Helical" evidence="5">
    <location>
        <begin position="429"/>
        <end position="449"/>
    </location>
</feature>
<evidence type="ECO:0000313" key="7">
    <source>
        <dbReference type="EMBL" id="CAH0104624.1"/>
    </source>
</evidence>
<dbReference type="GO" id="GO:0016020">
    <property type="term" value="C:membrane"/>
    <property type="evidence" value="ECO:0007669"/>
    <property type="project" value="UniProtKB-SubCell"/>
</dbReference>
<dbReference type="CDD" id="cd17317">
    <property type="entry name" value="MFS_SLC22"/>
    <property type="match status" value="1"/>
</dbReference>
<feature type="transmembrane region" description="Helical" evidence="5">
    <location>
        <begin position="160"/>
        <end position="178"/>
    </location>
</feature>
<keyword evidence="8" id="KW-1185">Reference proteome</keyword>
<evidence type="ECO:0000256" key="5">
    <source>
        <dbReference type="SAM" id="Phobius"/>
    </source>
</evidence>
<dbReference type="Proteomes" id="UP000789390">
    <property type="component" value="Unassembled WGS sequence"/>
</dbReference>
<dbReference type="InterPro" id="IPR020846">
    <property type="entry name" value="MFS_dom"/>
</dbReference>
<evidence type="ECO:0000256" key="3">
    <source>
        <dbReference type="ARBA" id="ARBA00022989"/>
    </source>
</evidence>
<dbReference type="AlphaFoldDB" id="A0A8J2RHD8"/>
<feature type="transmembrane region" description="Helical" evidence="5">
    <location>
        <begin position="517"/>
        <end position="537"/>
    </location>
</feature>
<feature type="transmembrane region" description="Helical" evidence="5">
    <location>
        <begin position="249"/>
        <end position="270"/>
    </location>
</feature>
<accession>A0A8J2RHD8</accession>
<sequence length="584" mass="65120">MKNQFVTWAVAMESNKKDVPSKSDDEPFDADIILQHLGNTGSFQFRFFICLAYAILFPMATILVFNFTGATPAHRCFVDGCDDNLSPQYIADWMDENLITDLEFDSKHWQCEFPKLVILPECAVNITVNDTCSRWIFDPSIFSSTIVTEFLLVCDNSWKTTFVSSLTMAGFMVGAFFLGPLPDVIGRRKAVLILSIWMSVFGIALSFSRSYEEFAVLRFLNGMGCIALMQSLAIWGLEAMAPSVRVRFIFIIFCFQSLGNLLTGLLAYFVRDWVTLQLYLFVPTIVIITYFFILPESTRWLTVNKRFEEAKVIYKRAAKLNKKKIPPHLLVIPVANCPDPSVTCPFPDNSEDASAWMSIWHVFKTPCLLKRLLILFCTWASALLSYYGLSYTASNLSKDIHLNFILVILVEIPAYLVGMFAVDALGRRLIINITLILGGLSCLVAGLVPQNCYELIVIFSLIGKFFISMQIVTVNMLTAEVFPTASRGLTIGLCSTVGKVGGILAPVMSAIGAKNRSLPYIVFGCVNLIVGALSLMLPETKGLPIPATIQDAKDLESKTLDLIGCCRKSQQQRKLTLITSYKSI</sequence>
<dbReference type="PANTHER" id="PTHR24064">
    <property type="entry name" value="SOLUTE CARRIER FAMILY 22 MEMBER"/>
    <property type="match status" value="1"/>
</dbReference>
<dbReference type="OrthoDB" id="6894481at2759"/>
<gene>
    <name evidence="7" type="ORF">DGAL_LOCUS7534</name>
</gene>
<keyword evidence="3 5" id="KW-1133">Transmembrane helix</keyword>
<feature type="transmembrane region" description="Helical" evidence="5">
    <location>
        <begin position="45"/>
        <end position="65"/>
    </location>
</feature>
<keyword evidence="2 5" id="KW-0812">Transmembrane</keyword>
<dbReference type="Pfam" id="PF00083">
    <property type="entry name" value="Sugar_tr"/>
    <property type="match status" value="1"/>
</dbReference>
<dbReference type="InterPro" id="IPR005828">
    <property type="entry name" value="MFS_sugar_transport-like"/>
</dbReference>
<reference evidence="7" key="1">
    <citation type="submission" date="2021-11" db="EMBL/GenBank/DDBJ databases">
        <authorList>
            <person name="Schell T."/>
        </authorList>
    </citation>
    <scope>NUCLEOTIDE SEQUENCE</scope>
    <source>
        <strain evidence="7">M5</strain>
    </source>
</reference>
<evidence type="ECO:0000256" key="2">
    <source>
        <dbReference type="ARBA" id="ARBA00022692"/>
    </source>
</evidence>
<feature type="domain" description="Major facilitator superfamily (MFS) profile" evidence="6">
    <location>
        <begin position="116"/>
        <end position="542"/>
    </location>
</feature>
<feature type="transmembrane region" description="Helical" evidence="5">
    <location>
        <begin position="276"/>
        <end position="294"/>
    </location>
</feature>
<protein>
    <recommendedName>
        <fullName evidence="6">Major facilitator superfamily (MFS) profile domain-containing protein</fullName>
    </recommendedName>
</protein>
<evidence type="ECO:0000256" key="1">
    <source>
        <dbReference type="ARBA" id="ARBA00004141"/>
    </source>
</evidence>
<dbReference type="Gene3D" id="1.20.1250.20">
    <property type="entry name" value="MFS general substrate transporter like domains"/>
    <property type="match status" value="1"/>
</dbReference>
<comment type="subcellular location">
    <subcellularLocation>
        <location evidence="1">Membrane</location>
        <topology evidence="1">Multi-pass membrane protein</topology>
    </subcellularLocation>
</comment>
<dbReference type="EMBL" id="CAKKLH010000146">
    <property type="protein sequence ID" value="CAH0104624.1"/>
    <property type="molecule type" value="Genomic_DNA"/>
</dbReference>
<name>A0A8J2RHD8_9CRUS</name>
<feature type="transmembrane region" description="Helical" evidence="5">
    <location>
        <begin position="372"/>
        <end position="389"/>
    </location>
</feature>
<feature type="transmembrane region" description="Helical" evidence="5">
    <location>
        <begin position="489"/>
        <end position="511"/>
    </location>
</feature>
<feature type="transmembrane region" description="Helical" evidence="5">
    <location>
        <begin position="455"/>
        <end position="477"/>
    </location>
</feature>
<evidence type="ECO:0000313" key="8">
    <source>
        <dbReference type="Proteomes" id="UP000789390"/>
    </source>
</evidence>
<evidence type="ECO:0000256" key="4">
    <source>
        <dbReference type="ARBA" id="ARBA00023136"/>
    </source>
</evidence>
<keyword evidence="4 5" id="KW-0472">Membrane</keyword>
<dbReference type="GO" id="GO:0022857">
    <property type="term" value="F:transmembrane transporter activity"/>
    <property type="evidence" value="ECO:0007669"/>
    <property type="project" value="InterPro"/>
</dbReference>
<feature type="transmembrane region" description="Helical" evidence="5">
    <location>
        <begin position="401"/>
        <end position="422"/>
    </location>
</feature>
<evidence type="ECO:0000259" key="6">
    <source>
        <dbReference type="PROSITE" id="PS50850"/>
    </source>
</evidence>
<feature type="transmembrane region" description="Helical" evidence="5">
    <location>
        <begin position="190"/>
        <end position="207"/>
    </location>
</feature>
<feature type="transmembrane region" description="Helical" evidence="5">
    <location>
        <begin position="219"/>
        <end position="237"/>
    </location>
</feature>
<dbReference type="InterPro" id="IPR036259">
    <property type="entry name" value="MFS_trans_sf"/>
</dbReference>